<keyword evidence="2" id="KW-0732">Signal</keyword>
<comment type="caution">
    <text evidence="3">The sequence shown here is derived from an EMBL/GenBank/DDBJ whole genome shotgun (WGS) entry which is preliminary data.</text>
</comment>
<feature type="region of interest" description="Disordered" evidence="1">
    <location>
        <begin position="72"/>
        <end position="92"/>
    </location>
</feature>
<gene>
    <name evidence="3" type="ORF">BGZ96_002449</name>
</gene>
<dbReference type="EMBL" id="JAAAIM010001465">
    <property type="protein sequence ID" value="KAG0278302.1"/>
    <property type="molecule type" value="Genomic_DNA"/>
</dbReference>
<feature type="chain" id="PRO_5046692962" evidence="2">
    <location>
        <begin position="34"/>
        <end position="132"/>
    </location>
</feature>
<feature type="signal peptide" evidence="2">
    <location>
        <begin position="1"/>
        <end position="33"/>
    </location>
</feature>
<sequence>MFKNPLCRAFHFCAVAVLVLFALVATTPELTSAATCSKYFETCGDGTGLTCCSGLSCKSDFYIGYYCDKDKNSEPKPEPEPQPPSQPQCKQHGQFCKKDECCPGVICSKRFLNPNTPFKCRPQLFAGVRAKN</sequence>
<evidence type="ECO:0000256" key="1">
    <source>
        <dbReference type="SAM" id="MobiDB-lite"/>
    </source>
</evidence>
<accession>A0ABQ7JKK5</accession>
<reference evidence="3 4" key="1">
    <citation type="journal article" date="2020" name="Fungal Divers.">
        <title>Resolving the Mortierellaceae phylogeny through synthesis of multi-gene phylogenetics and phylogenomics.</title>
        <authorList>
            <person name="Vandepol N."/>
            <person name="Liber J."/>
            <person name="Desiro A."/>
            <person name="Na H."/>
            <person name="Kennedy M."/>
            <person name="Barry K."/>
            <person name="Grigoriev I.V."/>
            <person name="Miller A.N."/>
            <person name="O'Donnell K."/>
            <person name="Stajich J.E."/>
            <person name="Bonito G."/>
        </authorList>
    </citation>
    <scope>NUCLEOTIDE SEQUENCE [LARGE SCALE GENOMIC DNA]</scope>
    <source>
        <strain evidence="3 4">AD045</strain>
    </source>
</reference>
<evidence type="ECO:0000256" key="2">
    <source>
        <dbReference type="SAM" id="SignalP"/>
    </source>
</evidence>
<evidence type="ECO:0000313" key="4">
    <source>
        <dbReference type="Proteomes" id="UP001194696"/>
    </source>
</evidence>
<evidence type="ECO:0000313" key="3">
    <source>
        <dbReference type="EMBL" id="KAG0278302.1"/>
    </source>
</evidence>
<keyword evidence="4" id="KW-1185">Reference proteome</keyword>
<proteinExistence type="predicted"/>
<protein>
    <submittedName>
        <fullName evidence="3">Uncharacterized protein</fullName>
    </submittedName>
</protein>
<organism evidence="3 4">
    <name type="scientific">Linnemannia gamsii</name>
    <dbReference type="NCBI Taxonomy" id="64522"/>
    <lineage>
        <taxon>Eukaryota</taxon>
        <taxon>Fungi</taxon>
        <taxon>Fungi incertae sedis</taxon>
        <taxon>Mucoromycota</taxon>
        <taxon>Mortierellomycotina</taxon>
        <taxon>Mortierellomycetes</taxon>
        <taxon>Mortierellales</taxon>
        <taxon>Mortierellaceae</taxon>
        <taxon>Linnemannia</taxon>
    </lineage>
</organism>
<dbReference type="Proteomes" id="UP001194696">
    <property type="component" value="Unassembled WGS sequence"/>
</dbReference>
<name>A0ABQ7JKK5_9FUNG</name>